<reference evidence="1 2" key="1">
    <citation type="journal article" date="2019" name="Commun. Biol.">
        <title>The bagworm genome reveals a unique fibroin gene that provides high tensile strength.</title>
        <authorList>
            <person name="Kono N."/>
            <person name="Nakamura H."/>
            <person name="Ohtoshi R."/>
            <person name="Tomita M."/>
            <person name="Numata K."/>
            <person name="Arakawa K."/>
        </authorList>
    </citation>
    <scope>NUCLEOTIDE SEQUENCE [LARGE SCALE GENOMIC DNA]</scope>
</reference>
<dbReference type="Proteomes" id="UP000299102">
    <property type="component" value="Unassembled WGS sequence"/>
</dbReference>
<dbReference type="EMBL" id="BGZK01000088">
    <property type="protein sequence ID" value="GBP17602.1"/>
    <property type="molecule type" value="Genomic_DNA"/>
</dbReference>
<organism evidence="1 2">
    <name type="scientific">Eumeta variegata</name>
    <name type="common">Bagworm moth</name>
    <name type="synonym">Eumeta japonica</name>
    <dbReference type="NCBI Taxonomy" id="151549"/>
    <lineage>
        <taxon>Eukaryota</taxon>
        <taxon>Metazoa</taxon>
        <taxon>Ecdysozoa</taxon>
        <taxon>Arthropoda</taxon>
        <taxon>Hexapoda</taxon>
        <taxon>Insecta</taxon>
        <taxon>Pterygota</taxon>
        <taxon>Neoptera</taxon>
        <taxon>Endopterygota</taxon>
        <taxon>Lepidoptera</taxon>
        <taxon>Glossata</taxon>
        <taxon>Ditrysia</taxon>
        <taxon>Tineoidea</taxon>
        <taxon>Psychidae</taxon>
        <taxon>Oiketicinae</taxon>
        <taxon>Eumeta</taxon>
    </lineage>
</organism>
<comment type="caution">
    <text evidence="1">The sequence shown here is derived from an EMBL/GenBank/DDBJ whole genome shotgun (WGS) entry which is preliminary data.</text>
</comment>
<proteinExistence type="predicted"/>
<gene>
    <name evidence="1" type="ORF">EVAR_12309_1</name>
</gene>
<accession>A0A4C1TUB1</accession>
<keyword evidence="2" id="KW-1185">Reference proteome</keyword>
<sequence>MEVCFTGYNTRALLLNAKVSGSMLIVEDLTSEFSTQGKPFTPRLRSTLSYPIRLFVTLVTTAAISSPSGTKPA</sequence>
<protein>
    <submittedName>
        <fullName evidence="1">Uncharacterized protein</fullName>
    </submittedName>
</protein>
<evidence type="ECO:0000313" key="1">
    <source>
        <dbReference type="EMBL" id="GBP17602.1"/>
    </source>
</evidence>
<dbReference type="AlphaFoldDB" id="A0A4C1TUB1"/>
<name>A0A4C1TUB1_EUMVA</name>
<evidence type="ECO:0000313" key="2">
    <source>
        <dbReference type="Proteomes" id="UP000299102"/>
    </source>
</evidence>